<feature type="compositionally biased region" description="Low complexity" evidence="5">
    <location>
        <begin position="207"/>
        <end position="216"/>
    </location>
</feature>
<evidence type="ECO:0000256" key="5">
    <source>
        <dbReference type="SAM" id="MobiDB-lite"/>
    </source>
</evidence>
<dbReference type="PANTHER" id="PTHR30055">
    <property type="entry name" value="HTH-TYPE TRANSCRIPTIONAL REGULATOR RUTR"/>
    <property type="match status" value="1"/>
</dbReference>
<dbReference type="STRING" id="1631249.BQ8794_110170"/>
<dbReference type="EMBL" id="FTPD01000003">
    <property type="protein sequence ID" value="SIT53364.1"/>
    <property type="molecule type" value="Genomic_DNA"/>
</dbReference>
<dbReference type="InterPro" id="IPR009057">
    <property type="entry name" value="Homeodomain-like_sf"/>
</dbReference>
<dbReference type="PANTHER" id="PTHR30055:SF234">
    <property type="entry name" value="HTH-TYPE TRANSCRIPTIONAL REGULATOR BETI"/>
    <property type="match status" value="1"/>
</dbReference>
<organism evidence="7 8">
    <name type="scientific">Mesorhizobium prunaredense</name>
    <dbReference type="NCBI Taxonomy" id="1631249"/>
    <lineage>
        <taxon>Bacteria</taxon>
        <taxon>Pseudomonadati</taxon>
        <taxon>Pseudomonadota</taxon>
        <taxon>Alphaproteobacteria</taxon>
        <taxon>Hyphomicrobiales</taxon>
        <taxon>Phyllobacteriaceae</taxon>
        <taxon>Mesorhizobium</taxon>
    </lineage>
</organism>
<evidence type="ECO:0000313" key="8">
    <source>
        <dbReference type="Proteomes" id="UP000188388"/>
    </source>
</evidence>
<dbReference type="RefSeq" id="WP_077373089.1">
    <property type="nucleotide sequence ID" value="NZ_FTPD01000003.1"/>
</dbReference>
<reference evidence="8" key="1">
    <citation type="submission" date="2017-01" db="EMBL/GenBank/DDBJ databases">
        <authorList>
            <person name="Brunel B."/>
        </authorList>
    </citation>
    <scope>NUCLEOTIDE SEQUENCE [LARGE SCALE GENOMIC DNA]</scope>
</reference>
<evidence type="ECO:0000256" key="4">
    <source>
        <dbReference type="PROSITE-ProRule" id="PRU00335"/>
    </source>
</evidence>
<dbReference type="InterPro" id="IPR050109">
    <property type="entry name" value="HTH-type_TetR-like_transc_reg"/>
</dbReference>
<evidence type="ECO:0000256" key="1">
    <source>
        <dbReference type="ARBA" id="ARBA00023015"/>
    </source>
</evidence>
<keyword evidence="2 4" id="KW-0238">DNA-binding</keyword>
<evidence type="ECO:0000256" key="3">
    <source>
        <dbReference type="ARBA" id="ARBA00023163"/>
    </source>
</evidence>
<keyword evidence="1" id="KW-0805">Transcription regulation</keyword>
<name>A0A1R3V3P7_9HYPH</name>
<dbReference type="PRINTS" id="PR00455">
    <property type="entry name" value="HTHTETR"/>
</dbReference>
<dbReference type="SUPFAM" id="SSF46689">
    <property type="entry name" value="Homeodomain-like"/>
    <property type="match status" value="1"/>
</dbReference>
<sequence length="233" mass="24719">MAKINPIRRAEIGREKRARTRAELLAAANSLFAKQAVESVTVDDVVREAGVAKGTFYVHFDGLDALTAAVAEELVQSFDEMLQADRLSLADPALRIAFGCSSFIDKALNDPRWASLVARMAAAAPKGGELLRSRLFEDLQQFSKSLPDAGASAELNLEIVVGIMLQLMRALGERRLSSLHRDAAISAILRAIGLNAGQVKSVLARLPGPADGAVPDGPRPPKSQRPGAASSAA</sequence>
<accession>A0A1R3V3P7</accession>
<evidence type="ECO:0000256" key="2">
    <source>
        <dbReference type="ARBA" id="ARBA00023125"/>
    </source>
</evidence>
<keyword evidence="3" id="KW-0804">Transcription</keyword>
<evidence type="ECO:0000259" key="6">
    <source>
        <dbReference type="PROSITE" id="PS50977"/>
    </source>
</evidence>
<dbReference type="Proteomes" id="UP000188388">
    <property type="component" value="Unassembled WGS sequence"/>
</dbReference>
<dbReference type="Pfam" id="PF00440">
    <property type="entry name" value="TetR_N"/>
    <property type="match status" value="1"/>
</dbReference>
<dbReference type="PROSITE" id="PS50977">
    <property type="entry name" value="HTH_TETR_2"/>
    <property type="match status" value="1"/>
</dbReference>
<feature type="DNA-binding region" description="H-T-H motif" evidence="4">
    <location>
        <begin position="41"/>
        <end position="60"/>
    </location>
</feature>
<dbReference type="GO" id="GO:0003700">
    <property type="term" value="F:DNA-binding transcription factor activity"/>
    <property type="evidence" value="ECO:0007669"/>
    <property type="project" value="TreeGrafter"/>
</dbReference>
<proteinExistence type="predicted"/>
<feature type="domain" description="HTH tetR-type" evidence="6">
    <location>
        <begin position="18"/>
        <end position="78"/>
    </location>
</feature>
<feature type="region of interest" description="Disordered" evidence="5">
    <location>
        <begin position="207"/>
        <end position="233"/>
    </location>
</feature>
<dbReference type="InterPro" id="IPR001647">
    <property type="entry name" value="HTH_TetR"/>
</dbReference>
<dbReference type="AlphaFoldDB" id="A0A1R3V3P7"/>
<evidence type="ECO:0000313" key="7">
    <source>
        <dbReference type="EMBL" id="SIT53364.1"/>
    </source>
</evidence>
<dbReference type="GO" id="GO:0000976">
    <property type="term" value="F:transcription cis-regulatory region binding"/>
    <property type="evidence" value="ECO:0007669"/>
    <property type="project" value="TreeGrafter"/>
</dbReference>
<keyword evidence="8" id="KW-1185">Reference proteome</keyword>
<dbReference type="Gene3D" id="1.10.357.10">
    <property type="entry name" value="Tetracycline Repressor, domain 2"/>
    <property type="match status" value="1"/>
</dbReference>
<gene>
    <name evidence="7" type="ORF">BQ8794_110170</name>
</gene>
<protein>
    <submittedName>
        <fullName evidence="7">Putative transcriptional regulator</fullName>
    </submittedName>
</protein>